<organism evidence="2 3">
    <name type="scientific">Gymnopilus dilepis</name>
    <dbReference type="NCBI Taxonomy" id="231916"/>
    <lineage>
        <taxon>Eukaryota</taxon>
        <taxon>Fungi</taxon>
        <taxon>Dikarya</taxon>
        <taxon>Basidiomycota</taxon>
        <taxon>Agaricomycotina</taxon>
        <taxon>Agaricomycetes</taxon>
        <taxon>Agaricomycetidae</taxon>
        <taxon>Agaricales</taxon>
        <taxon>Agaricineae</taxon>
        <taxon>Hymenogastraceae</taxon>
        <taxon>Gymnopilus</taxon>
    </lineage>
</organism>
<comment type="caution">
    <text evidence="2">The sequence shown here is derived from an EMBL/GenBank/DDBJ whole genome shotgun (WGS) entry which is preliminary data.</text>
</comment>
<proteinExistence type="predicted"/>
<protein>
    <submittedName>
        <fullName evidence="2">Uncharacterized protein</fullName>
    </submittedName>
</protein>
<feature type="compositionally biased region" description="Low complexity" evidence="1">
    <location>
        <begin position="200"/>
        <end position="216"/>
    </location>
</feature>
<keyword evidence="3" id="KW-1185">Reference proteome</keyword>
<evidence type="ECO:0000313" key="2">
    <source>
        <dbReference type="EMBL" id="PPQ73202.1"/>
    </source>
</evidence>
<gene>
    <name evidence="2" type="ORF">CVT26_014806</name>
</gene>
<feature type="compositionally biased region" description="Basic residues" evidence="1">
    <location>
        <begin position="217"/>
        <end position="234"/>
    </location>
</feature>
<feature type="region of interest" description="Disordered" evidence="1">
    <location>
        <begin position="188"/>
        <end position="234"/>
    </location>
</feature>
<dbReference type="AlphaFoldDB" id="A0A409W3Y9"/>
<feature type="compositionally biased region" description="Polar residues" evidence="1">
    <location>
        <begin position="188"/>
        <end position="199"/>
    </location>
</feature>
<feature type="region of interest" description="Disordered" evidence="1">
    <location>
        <begin position="1"/>
        <end position="57"/>
    </location>
</feature>
<sequence length="234" mass="26469">MENAEHDQRPKSDQLPVASLSSFPHNSNKTAIPPTRDMSYLSTLTPTPQPTPVPERQEIRNEKSWLDFDVETNVLDDAMPITRRGRKERAHIECWDDQVDREGSGCEADQYMDDTEKSGWWGNQPAYGQNWDHGRSGGYDVQTASAYDYRQHGDGVTMHALQHPRFVAMDARHYGIVAHPNRQPQAFVQHPAQQWQGQNPAALGAHPTHAPAAPHPGRGRPIHGKTPHQHLRRH</sequence>
<dbReference type="InParanoid" id="A0A409W3Y9"/>
<accession>A0A409W3Y9</accession>
<feature type="compositionally biased region" description="Polar residues" evidence="1">
    <location>
        <begin position="19"/>
        <end position="30"/>
    </location>
</feature>
<dbReference type="Proteomes" id="UP000284706">
    <property type="component" value="Unassembled WGS sequence"/>
</dbReference>
<name>A0A409W3Y9_9AGAR</name>
<feature type="compositionally biased region" description="Basic and acidic residues" evidence="1">
    <location>
        <begin position="1"/>
        <end position="12"/>
    </location>
</feature>
<dbReference type="EMBL" id="NHYE01005418">
    <property type="protein sequence ID" value="PPQ73202.1"/>
    <property type="molecule type" value="Genomic_DNA"/>
</dbReference>
<evidence type="ECO:0000313" key="3">
    <source>
        <dbReference type="Proteomes" id="UP000284706"/>
    </source>
</evidence>
<evidence type="ECO:0000256" key="1">
    <source>
        <dbReference type="SAM" id="MobiDB-lite"/>
    </source>
</evidence>
<reference evidence="2 3" key="1">
    <citation type="journal article" date="2018" name="Evol. Lett.">
        <title>Horizontal gene cluster transfer increased hallucinogenic mushroom diversity.</title>
        <authorList>
            <person name="Reynolds H.T."/>
            <person name="Vijayakumar V."/>
            <person name="Gluck-Thaler E."/>
            <person name="Korotkin H.B."/>
            <person name="Matheny P.B."/>
            <person name="Slot J.C."/>
        </authorList>
    </citation>
    <scope>NUCLEOTIDE SEQUENCE [LARGE SCALE GENOMIC DNA]</scope>
    <source>
        <strain evidence="2 3">SRW20</strain>
    </source>
</reference>